<gene>
    <name evidence="6" type="ORF">MNB_SV-4-938</name>
</gene>
<keyword evidence="2" id="KW-0812">Transmembrane</keyword>
<feature type="domain" description="NarX-like N-terminal" evidence="5">
    <location>
        <begin position="30"/>
        <end position="115"/>
    </location>
</feature>
<dbReference type="GO" id="GO:0016020">
    <property type="term" value="C:membrane"/>
    <property type="evidence" value="ECO:0007669"/>
    <property type="project" value="UniProtKB-SubCell"/>
</dbReference>
<keyword evidence="3" id="KW-1133">Transmembrane helix</keyword>
<evidence type="ECO:0000256" key="4">
    <source>
        <dbReference type="ARBA" id="ARBA00023136"/>
    </source>
</evidence>
<dbReference type="EMBL" id="FPIB01000017">
    <property type="protein sequence ID" value="SFV90611.1"/>
    <property type="molecule type" value="Genomic_DNA"/>
</dbReference>
<keyword evidence="4" id="KW-0472">Membrane</keyword>
<accession>A0A1W1E9T3</accession>
<sequence length="260" mass="29664">MMKVIIKRYIKIGIFGIVMTVSAYALEVANLSQAVDVAGKQRMYTQRMLKDYAMIGLGNTFGNPQKDLEMIMHDFEDHLNALIAFNQDEKTAESLRKVRKMWVPIKKALQEPPSKAKAGKMQEDLEALLKQANEAVGLFAKQTGKESGEIINISGRQRMLSQRMASLYMLKVWGVNDSEFQEKMNKTMTLFKTSLERLKKAKMNTAKINALLARAERSFKFFEIMNRSKSKFIPALIYKKSNEILKDMNTVTGLYAAQEK</sequence>
<evidence type="ECO:0000259" key="5">
    <source>
        <dbReference type="Pfam" id="PF13675"/>
    </source>
</evidence>
<evidence type="ECO:0000256" key="2">
    <source>
        <dbReference type="ARBA" id="ARBA00022692"/>
    </source>
</evidence>
<feature type="domain" description="NarX-like N-terminal" evidence="5">
    <location>
        <begin position="145"/>
        <end position="201"/>
    </location>
</feature>
<dbReference type="Pfam" id="PF13675">
    <property type="entry name" value="PilJ"/>
    <property type="match status" value="2"/>
</dbReference>
<evidence type="ECO:0000313" key="6">
    <source>
        <dbReference type="EMBL" id="SFV90611.1"/>
    </source>
</evidence>
<dbReference type="AlphaFoldDB" id="A0A1W1E9T3"/>
<evidence type="ECO:0000256" key="1">
    <source>
        <dbReference type="ARBA" id="ARBA00004141"/>
    </source>
</evidence>
<reference evidence="6" key="1">
    <citation type="submission" date="2016-10" db="EMBL/GenBank/DDBJ databases">
        <authorList>
            <person name="de Groot N.N."/>
        </authorList>
    </citation>
    <scope>NUCLEOTIDE SEQUENCE</scope>
</reference>
<protein>
    <submittedName>
        <fullName evidence="6">Nitric oxide-responding transcriptional regulator Dnr (Crp/Fnr family)</fullName>
    </submittedName>
</protein>
<proteinExistence type="predicted"/>
<organism evidence="6">
    <name type="scientific">hydrothermal vent metagenome</name>
    <dbReference type="NCBI Taxonomy" id="652676"/>
    <lineage>
        <taxon>unclassified sequences</taxon>
        <taxon>metagenomes</taxon>
        <taxon>ecological metagenomes</taxon>
    </lineage>
</organism>
<dbReference type="InterPro" id="IPR029095">
    <property type="entry name" value="NarX-like_N"/>
</dbReference>
<evidence type="ECO:0000256" key="3">
    <source>
        <dbReference type="ARBA" id="ARBA00022989"/>
    </source>
</evidence>
<comment type="subcellular location">
    <subcellularLocation>
        <location evidence="1">Membrane</location>
        <topology evidence="1">Multi-pass membrane protein</topology>
    </subcellularLocation>
</comment>
<name>A0A1W1E9T3_9ZZZZ</name>